<dbReference type="Pfam" id="PF06580">
    <property type="entry name" value="His_kinase"/>
    <property type="match status" value="1"/>
</dbReference>
<dbReference type="InterPro" id="IPR036890">
    <property type="entry name" value="HATPase_C_sf"/>
</dbReference>
<dbReference type="InterPro" id="IPR050640">
    <property type="entry name" value="Bact_2-comp_sensor_kinase"/>
</dbReference>
<dbReference type="SUPFAM" id="SSF55874">
    <property type="entry name" value="ATPase domain of HSP90 chaperone/DNA topoisomerase II/histidine kinase"/>
    <property type="match status" value="1"/>
</dbReference>
<evidence type="ECO:0000259" key="13">
    <source>
        <dbReference type="PROSITE" id="PS50885"/>
    </source>
</evidence>
<evidence type="ECO:0000313" key="14">
    <source>
        <dbReference type="EMBL" id="UQZ82497.1"/>
    </source>
</evidence>
<feature type="transmembrane region" description="Helical" evidence="12">
    <location>
        <begin position="20"/>
        <end position="40"/>
    </location>
</feature>
<protein>
    <submittedName>
        <fullName evidence="14">Sensor histidine kinase YpdA</fullName>
        <ecNumber evidence="14">2.7.13.3</ecNumber>
    </submittedName>
</protein>
<evidence type="ECO:0000256" key="1">
    <source>
        <dbReference type="ARBA" id="ARBA00004651"/>
    </source>
</evidence>
<accession>A0ABY4RJ69</accession>
<reference evidence="14" key="1">
    <citation type="submission" date="2018-02" db="EMBL/GenBank/DDBJ databases">
        <authorList>
            <person name="Kim S.-K."/>
            <person name="Jung H.-I."/>
            <person name="Lee S.-W."/>
        </authorList>
    </citation>
    <scope>NUCLEOTIDE SEQUENCE</scope>
    <source>
        <strain evidence="14">SK3146</strain>
    </source>
</reference>
<dbReference type="CDD" id="cd06225">
    <property type="entry name" value="HAMP"/>
    <property type="match status" value="1"/>
</dbReference>
<dbReference type="InterPro" id="IPR003594">
    <property type="entry name" value="HATPase_dom"/>
</dbReference>
<dbReference type="PANTHER" id="PTHR34220:SF11">
    <property type="entry name" value="SENSOR PROTEIN KINASE HPTS"/>
    <property type="match status" value="1"/>
</dbReference>
<sequence length="599" mass="69165">MRRYMTEWRQKLFQSLRNKILFVFLLLILPLSLMLIYYNFYATEVIRNQVAHSNENVLSMYMGTLDRELEDIDKYLYNLIAKESDLLALDVPEANDAEAYNLARIRVHNKLGNDAVYYDKIEMFFVYSQTNEDLIAAQSQTMTYPEQERLKNALSLLFTEDFDGYTDRNLWFLRQEGDQPPSLYRIIRYGNVLLGAVMSTDQMMAPFGSADLGTGGRFVLVNEQDEPVADDPLLDREGIKLYAPAGSYRMEGRGSSYMVVSKSSNKGAFRVVALIHDKQIMENIPPLRRIVIMIVVATFIVLPIVYFFLRRAVLVPMKRLVSAMRKIKSGDWEVRIDPKASSDEFAIINETFNAMATQIKELKINVYEEQLNNQKTELKHLQLQINPHFFLNSLNIVYHLAQVKNFQLIQDMSLSLVQHFRYMFRSNMSLVPLQDEIGHTRNYVRIQELRFPDKLTASITVEDPCMDVLVPPLVCQTFVENAIKHAVSMDNPLHISVKAYVDWEDPLWMWIDIRDTGKGFDEDVLDKLSEGIDIGDELGNHIGIWNIQRRVRLLYEEDDAGVYFSNGIDCGAIVQIRLPITYRKAREEEYDVSSAAGGR</sequence>
<dbReference type="Pfam" id="PF02518">
    <property type="entry name" value="HATPase_c"/>
    <property type="match status" value="1"/>
</dbReference>
<keyword evidence="6" id="KW-0547">Nucleotide-binding</keyword>
<evidence type="ECO:0000256" key="8">
    <source>
        <dbReference type="ARBA" id="ARBA00022840"/>
    </source>
</evidence>
<dbReference type="SMART" id="SM00304">
    <property type="entry name" value="HAMP"/>
    <property type="match status" value="1"/>
</dbReference>
<dbReference type="RefSeq" id="WP_249864630.1">
    <property type="nucleotide sequence ID" value="NZ_CP027059.1"/>
</dbReference>
<keyword evidence="8" id="KW-0067">ATP-binding</keyword>
<organism evidence="14 15">
    <name type="scientific">Paenibacillus konkukensis</name>
    <dbReference type="NCBI Taxonomy" id="2020716"/>
    <lineage>
        <taxon>Bacteria</taxon>
        <taxon>Bacillati</taxon>
        <taxon>Bacillota</taxon>
        <taxon>Bacilli</taxon>
        <taxon>Bacillales</taxon>
        <taxon>Paenibacillaceae</taxon>
        <taxon>Paenibacillus</taxon>
    </lineage>
</organism>
<dbReference type="GO" id="GO:0004673">
    <property type="term" value="F:protein histidine kinase activity"/>
    <property type="evidence" value="ECO:0007669"/>
    <property type="project" value="UniProtKB-EC"/>
</dbReference>
<evidence type="ECO:0000256" key="3">
    <source>
        <dbReference type="ARBA" id="ARBA00022553"/>
    </source>
</evidence>
<proteinExistence type="predicted"/>
<keyword evidence="7 14" id="KW-0418">Kinase</keyword>
<reference evidence="14" key="2">
    <citation type="journal article" date="2021" name="J Anim Sci Technol">
        <title>Complete genome sequence of Paenibacillus konkukensis sp. nov. SK3146 as a potential probiotic strain.</title>
        <authorList>
            <person name="Jung H.I."/>
            <person name="Park S."/>
            <person name="Niu K.M."/>
            <person name="Lee S.W."/>
            <person name="Kothari D."/>
            <person name="Yi K.J."/>
            <person name="Kim S.K."/>
        </authorList>
    </citation>
    <scope>NUCLEOTIDE SEQUENCE</scope>
    <source>
        <strain evidence="14">SK3146</strain>
    </source>
</reference>
<dbReference type="Pfam" id="PF00672">
    <property type="entry name" value="HAMP"/>
    <property type="match status" value="1"/>
</dbReference>
<evidence type="ECO:0000256" key="5">
    <source>
        <dbReference type="ARBA" id="ARBA00022692"/>
    </source>
</evidence>
<evidence type="ECO:0000256" key="12">
    <source>
        <dbReference type="SAM" id="Phobius"/>
    </source>
</evidence>
<dbReference type="PANTHER" id="PTHR34220">
    <property type="entry name" value="SENSOR HISTIDINE KINASE YPDA"/>
    <property type="match status" value="1"/>
</dbReference>
<feature type="domain" description="HAMP" evidence="13">
    <location>
        <begin position="311"/>
        <end position="364"/>
    </location>
</feature>
<evidence type="ECO:0000256" key="7">
    <source>
        <dbReference type="ARBA" id="ARBA00022777"/>
    </source>
</evidence>
<evidence type="ECO:0000256" key="9">
    <source>
        <dbReference type="ARBA" id="ARBA00022989"/>
    </source>
</evidence>
<evidence type="ECO:0000256" key="11">
    <source>
        <dbReference type="ARBA" id="ARBA00023136"/>
    </source>
</evidence>
<keyword evidence="10" id="KW-0902">Two-component regulatory system</keyword>
<evidence type="ECO:0000256" key="2">
    <source>
        <dbReference type="ARBA" id="ARBA00022475"/>
    </source>
</evidence>
<evidence type="ECO:0000256" key="10">
    <source>
        <dbReference type="ARBA" id="ARBA00023012"/>
    </source>
</evidence>
<keyword evidence="2" id="KW-1003">Cell membrane</keyword>
<feature type="transmembrane region" description="Helical" evidence="12">
    <location>
        <begin position="290"/>
        <end position="309"/>
    </location>
</feature>
<dbReference type="PROSITE" id="PS50885">
    <property type="entry name" value="HAMP"/>
    <property type="match status" value="1"/>
</dbReference>
<dbReference type="SUPFAM" id="SSF158472">
    <property type="entry name" value="HAMP domain-like"/>
    <property type="match status" value="1"/>
</dbReference>
<name>A0ABY4RJ69_9BACL</name>
<comment type="subcellular location">
    <subcellularLocation>
        <location evidence="1">Cell membrane</location>
        <topology evidence="1">Multi-pass membrane protein</topology>
    </subcellularLocation>
</comment>
<dbReference type="Proteomes" id="UP001057134">
    <property type="component" value="Chromosome"/>
</dbReference>
<keyword evidence="11 12" id="KW-0472">Membrane</keyword>
<dbReference type="Gene3D" id="6.10.340.10">
    <property type="match status" value="1"/>
</dbReference>
<gene>
    <name evidence="14" type="primary">ypdA_8</name>
    <name evidence="14" type="ORF">SK3146_01654</name>
</gene>
<keyword evidence="9 12" id="KW-1133">Transmembrane helix</keyword>
<keyword evidence="3" id="KW-0597">Phosphoprotein</keyword>
<dbReference type="EC" id="2.7.13.3" evidence="14"/>
<dbReference type="InterPro" id="IPR010559">
    <property type="entry name" value="Sig_transdc_His_kin_internal"/>
</dbReference>
<keyword evidence="5 12" id="KW-0812">Transmembrane</keyword>
<dbReference type="Gene3D" id="3.30.565.10">
    <property type="entry name" value="Histidine kinase-like ATPase, C-terminal domain"/>
    <property type="match status" value="1"/>
</dbReference>
<dbReference type="InterPro" id="IPR003660">
    <property type="entry name" value="HAMP_dom"/>
</dbReference>
<keyword evidence="4 14" id="KW-0808">Transferase</keyword>
<dbReference type="EMBL" id="CP027059">
    <property type="protein sequence ID" value="UQZ82497.1"/>
    <property type="molecule type" value="Genomic_DNA"/>
</dbReference>
<evidence type="ECO:0000256" key="6">
    <source>
        <dbReference type="ARBA" id="ARBA00022741"/>
    </source>
</evidence>
<keyword evidence="15" id="KW-1185">Reference proteome</keyword>
<evidence type="ECO:0000256" key="4">
    <source>
        <dbReference type="ARBA" id="ARBA00022679"/>
    </source>
</evidence>
<evidence type="ECO:0000313" key="15">
    <source>
        <dbReference type="Proteomes" id="UP001057134"/>
    </source>
</evidence>